<dbReference type="EMBL" id="CABFNO020001443">
    <property type="protein sequence ID" value="CAG9987907.1"/>
    <property type="molecule type" value="Genomic_DNA"/>
</dbReference>
<sequence length="123" mass="14038">MIRSFMLPLGFRLVNSPSFLRRSEALKDLPVRTKNSQASRARSVVDEDKEFYSGEEYIEKLVNAFNPVDDDDFDEEEDRDSDLQFVSEQPIVAPKTPSRLSPTAKGQQRAVSDAEVNTPSRWK</sequence>
<organism evidence="2 3">
    <name type="scientific">Clonostachys byssicola</name>
    <dbReference type="NCBI Taxonomy" id="160290"/>
    <lineage>
        <taxon>Eukaryota</taxon>
        <taxon>Fungi</taxon>
        <taxon>Dikarya</taxon>
        <taxon>Ascomycota</taxon>
        <taxon>Pezizomycotina</taxon>
        <taxon>Sordariomycetes</taxon>
        <taxon>Hypocreomycetidae</taxon>
        <taxon>Hypocreales</taxon>
        <taxon>Bionectriaceae</taxon>
        <taxon>Clonostachys</taxon>
    </lineage>
</organism>
<evidence type="ECO:0000313" key="3">
    <source>
        <dbReference type="Proteomes" id="UP000754883"/>
    </source>
</evidence>
<accession>A0A9N9UDB5</accession>
<feature type="region of interest" description="Disordered" evidence="1">
    <location>
        <begin position="68"/>
        <end position="123"/>
    </location>
</feature>
<protein>
    <submittedName>
        <fullName evidence="2">Uncharacterized protein</fullName>
    </submittedName>
</protein>
<comment type="caution">
    <text evidence="2">The sequence shown here is derived from an EMBL/GenBank/DDBJ whole genome shotgun (WGS) entry which is preliminary data.</text>
</comment>
<keyword evidence="3" id="KW-1185">Reference proteome</keyword>
<feature type="compositionally biased region" description="Acidic residues" evidence="1">
    <location>
        <begin position="68"/>
        <end position="80"/>
    </location>
</feature>
<feature type="compositionally biased region" description="Polar residues" evidence="1">
    <location>
        <begin position="98"/>
        <end position="123"/>
    </location>
</feature>
<proteinExistence type="predicted"/>
<evidence type="ECO:0000256" key="1">
    <source>
        <dbReference type="SAM" id="MobiDB-lite"/>
    </source>
</evidence>
<dbReference type="AlphaFoldDB" id="A0A9N9UDB5"/>
<dbReference type="OrthoDB" id="5166839at2759"/>
<dbReference type="Proteomes" id="UP000754883">
    <property type="component" value="Unassembled WGS sequence"/>
</dbReference>
<reference evidence="2" key="1">
    <citation type="submission" date="2021-10" db="EMBL/GenBank/DDBJ databases">
        <authorList>
            <person name="Piombo E."/>
        </authorList>
    </citation>
    <scope>NUCLEOTIDE SEQUENCE</scope>
</reference>
<evidence type="ECO:0000313" key="2">
    <source>
        <dbReference type="EMBL" id="CAG9987907.1"/>
    </source>
</evidence>
<name>A0A9N9UDB5_9HYPO</name>
<gene>
    <name evidence="2" type="ORF">CBYS24578_00010550</name>
</gene>